<reference evidence="4" key="1">
    <citation type="journal article" date="2016" name="Genome Announc.">
        <title>Draft genome sequences of fungus Aspergillus calidoustus.</title>
        <authorList>
            <person name="Horn F."/>
            <person name="Linde J."/>
            <person name="Mattern D.J."/>
            <person name="Walther G."/>
            <person name="Guthke R."/>
            <person name="Scherlach K."/>
            <person name="Martin K."/>
            <person name="Brakhage A.A."/>
            <person name="Petzke L."/>
            <person name="Valiante V."/>
        </authorList>
    </citation>
    <scope>NUCLEOTIDE SEQUENCE [LARGE SCALE GENOMIC DNA]</scope>
    <source>
        <strain evidence="4">SF006504</strain>
    </source>
</reference>
<accession>A0A0U5FWI2</accession>
<keyword evidence="2" id="KW-1133">Transmembrane helix</keyword>
<dbReference type="Proteomes" id="UP000054771">
    <property type="component" value="Unassembled WGS sequence"/>
</dbReference>
<evidence type="ECO:0000256" key="1">
    <source>
        <dbReference type="SAM" id="MobiDB-lite"/>
    </source>
</evidence>
<keyword evidence="2" id="KW-0812">Transmembrane</keyword>
<feature type="region of interest" description="Disordered" evidence="1">
    <location>
        <begin position="302"/>
        <end position="342"/>
    </location>
</feature>
<sequence length="342" mass="36543">MTGGGIELEEGSWVTLIDFPDLEALEGSLKLNAGPALEKVSMPKLKDSETLFGRFPLDVDLNFRSLTSVNGLDIIIGNFTSLQFDSLETVSGVLQVCNSEDCDSKAFPAHSTMYISLPALESPTRSMWREGHRIPKLNSIVGMDSASRMEQAATALGLVIDLTGPPGQGLTLHSDATLSLELPVDELLAPGLILSGRISSIRLPNLSHGFFNITSELELDCESLIDGVVAKSGNEAIRANVHCTSADSESSAQNDDGGMDVGWRAGLSVIIVAAIALLTFLGLWVYKRHKRIVQSKALAEERELGTAVSRPPARVPAPDAVDDIAPPPYTVPPPYTPRSEVG</sequence>
<evidence type="ECO:0000313" key="4">
    <source>
        <dbReference type="Proteomes" id="UP000054771"/>
    </source>
</evidence>
<evidence type="ECO:0000256" key="2">
    <source>
        <dbReference type="SAM" id="Phobius"/>
    </source>
</evidence>
<feature type="compositionally biased region" description="Pro residues" evidence="1">
    <location>
        <begin position="325"/>
        <end position="336"/>
    </location>
</feature>
<keyword evidence="4" id="KW-1185">Reference proteome</keyword>
<feature type="transmembrane region" description="Helical" evidence="2">
    <location>
        <begin position="261"/>
        <end position="286"/>
    </location>
</feature>
<gene>
    <name evidence="3" type="ORF">ASPCAL05120</name>
</gene>
<dbReference type="STRING" id="454130.A0A0U5FWI2"/>
<dbReference type="EMBL" id="CDMC01000004">
    <property type="protein sequence ID" value="CEL03986.1"/>
    <property type="molecule type" value="Genomic_DNA"/>
</dbReference>
<dbReference type="OrthoDB" id="536881at2759"/>
<protein>
    <submittedName>
        <fullName evidence="3">Uncharacterized protein</fullName>
    </submittedName>
</protein>
<keyword evidence="2" id="KW-0472">Membrane</keyword>
<organism evidence="3 4">
    <name type="scientific">Aspergillus calidoustus</name>
    <dbReference type="NCBI Taxonomy" id="454130"/>
    <lineage>
        <taxon>Eukaryota</taxon>
        <taxon>Fungi</taxon>
        <taxon>Dikarya</taxon>
        <taxon>Ascomycota</taxon>
        <taxon>Pezizomycotina</taxon>
        <taxon>Eurotiomycetes</taxon>
        <taxon>Eurotiomycetidae</taxon>
        <taxon>Eurotiales</taxon>
        <taxon>Aspergillaceae</taxon>
        <taxon>Aspergillus</taxon>
        <taxon>Aspergillus subgen. Nidulantes</taxon>
    </lineage>
</organism>
<dbReference type="AlphaFoldDB" id="A0A0U5FWI2"/>
<proteinExistence type="predicted"/>
<name>A0A0U5FWI2_ASPCI</name>
<evidence type="ECO:0000313" key="3">
    <source>
        <dbReference type="EMBL" id="CEL03986.1"/>
    </source>
</evidence>
<feature type="compositionally biased region" description="Low complexity" evidence="1">
    <location>
        <begin position="307"/>
        <end position="319"/>
    </location>
</feature>